<keyword evidence="1" id="KW-0479">Metal-binding</keyword>
<dbReference type="Proteomes" id="UP000215902">
    <property type="component" value="Unassembled WGS sequence"/>
</dbReference>
<dbReference type="SUPFAM" id="SSF144232">
    <property type="entry name" value="HIT/MYND zinc finger-like"/>
    <property type="match status" value="1"/>
</dbReference>
<evidence type="ECO:0000313" key="6">
    <source>
        <dbReference type="EMBL" id="PAA51936.1"/>
    </source>
</evidence>
<accession>A0A267DS08</accession>
<evidence type="ECO:0000256" key="2">
    <source>
        <dbReference type="ARBA" id="ARBA00022771"/>
    </source>
</evidence>
<dbReference type="Pfam" id="PF01753">
    <property type="entry name" value="zf-MYND"/>
    <property type="match status" value="1"/>
</dbReference>
<dbReference type="GO" id="GO:0008270">
    <property type="term" value="F:zinc ion binding"/>
    <property type="evidence" value="ECO:0007669"/>
    <property type="project" value="UniProtKB-KW"/>
</dbReference>
<evidence type="ECO:0000256" key="4">
    <source>
        <dbReference type="PROSITE-ProRule" id="PRU00134"/>
    </source>
</evidence>
<evidence type="ECO:0000256" key="3">
    <source>
        <dbReference type="ARBA" id="ARBA00022833"/>
    </source>
</evidence>
<evidence type="ECO:0000313" key="7">
    <source>
        <dbReference type="Proteomes" id="UP000215902"/>
    </source>
</evidence>
<reference evidence="6 7" key="1">
    <citation type="submission" date="2017-06" db="EMBL/GenBank/DDBJ databases">
        <title>A platform for efficient transgenesis in Macrostomum lignano, a flatworm model organism for stem cell research.</title>
        <authorList>
            <person name="Berezikov E."/>
        </authorList>
    </citation>
    <scope>NUCLEOTIDE SEQUENCE [LARGE SCALE GENOMIC DNA]</scope>
    <source>
        <strain evidence="6">DV1</strain>
        <tissue evidence="6">Whole organism</tissue>
    </source>
</reference>
<evidence type="ECO:0000259" key="5">
    <source>
        <dbReference type="PROSITE" id="PS50865"/>
    </source>
</evidence>
<dbReference type="OrthoDB" id="6157003at2759"/>
<feature type="non-terminal residue" evidence="6">
    <location>
        <position position="1"/>
    </location>
</feature>
<dbReference type="PROSITE" id="PS50865">
    <property type="entry name" value="ZF_MYND_2"/>
    <property type="match status" value="1"/>
</dbReference>
<dbReference type="STRING" id="282301.A0A267DS08"/>
<gene>
    <name evidence="6" type="ORF">BOX15_Mlig008523g1</name>
</gene>
<sequence>SSPLSNSMDQLRQHPDILQQMRAADSYPKNHHPNEAANVAKFRHKVKRPADWFKRPSSNPLIDDLYFPTFDRLPMDNDYDEDFYEGNFYRKFWVLLAEISDASHAGISFLRNAVTARDRRGRDFRIFFYPDSDSGQFDYRSLRKGSTMVMFCPVQHQFLDGQIGLRMEQLETVRVLHLPLSAVRRTAALVHGCSVHKCWVCQSARQQRQSLYRCTGCGYARYCSRDCQLSDLARHKAECASGGRLLRQIARLVYFRYDSAVSQQRFDDVYVSHPFDLHS</sequence>
<protein>
    <recommendedName>
        <fullName evidence="5">MYND-type domain-containing protein</fullName>
    </recommendedName>
</protein>
<dbReference type="EMBL" id="NIVC01003332">
    <property type="protein sequence ID" value="PAA51936.1"/>
    <property type="molecule type" value="Genomic_DNA"/>
</dbReference>
<proteinExistence type="predicted"/>
<name>A0A267DS08_9PLAT</name>
<comment type="caution">
    <text evidence="6">The sequence shown here is derived from an EMBL/GenBank/DDBJ whole genome shotgun (WGS) entry which is preliminary data.</text>
</comment>
<evidence type="ECO:0000256" key="1">
    <source>
        <dbReference type="ARBA" id="ARBA00022723"/>
    </source>
</evidence>
<keyword evidence="2 4" id="KW-0863">Zinc-finger</keyword>
<dbReference type="AlphaFoldDB" id="A0A267DS08"/>
<keyword evidence="7" id="KW-1185">Reference proteome</keyword>
<organism evidence="6 7">
    <name type="scientific">Macrostomum lignano</name>
    <dbReference type="NCBI Taxonomy" id="282301"/>
    <lineage>
        <taxon>Eukaryota</taxon>
        <taxon>Metazoa</taxon>
        <taxon>Spiralia</taxon>
        <taxon>Lophotrochozoa</taxon>
        <taxon>Platyhelminthes</taxon>
        <taxon>Rhabditophora</taxon>
        <taxon>Macrostomorpha</taxon>
        <taxon>Macrostomida</taxon>
        <taxon>Macrostomidae</taxon>
        <taxon>Macrostomum</taxon>
    </lineage>
</organism>
<dbReference type="Gene3D" id="6.10.140.2220">
    <property type="match status" value="1"/>
</dbReference>
<keyword evidence="3" id="KW-0862">Zinc</keyword>
<dbReference type="InterPro" id="IPR002893">
    <property type="entry name" value="Znf_MYND"/>
</dbReference>
<feature type="domain" description="MYND-type" evidence="5">
    <location>
        <begin position="198"/>
        <end position="239"/>
    </location>
</feature>